<organism evidence="1 2">
    <name type="scientific">Russula earlei</name>
    <dbReference type="NCBI Taxonomy" id="71964"/>
    <lineage>
        <taxon>Eukaryota</taxon>
        <taxon>Fungi</taxon>
        <taxon>Dikarya</taxon>
        <taxon>Basidiomycota</taxon>
        <taxon>Agaricomycotina</taxon>
        <taxon>Agaricomycetes</taxon>
        <taxon>Russulales</taxon>
        <taxon>Russulaceae</taxon>
        <taxon>Russula</taxon>
    </lineage>
</organism>
<keyword evidence="2" id="KW-1185">Reference proteome</keyword>
<dbReference type="Proteomes" id="UP001207468">
    <property type="component" value="Unassembled WGS sequence"/>
</dbReference>
<reference evidence="1" key="1">
    <citation type="submission" date="2021-03" db="EMBL/GenBank/DDBJ databases">
        <title>Evolutionary priming and transition to the ectomycorrhizal habit in an iconic lineage of mushroom-forming fungi: is preadaptation a requirement?</title>
        <authorList>
            <consortium name="DOE Joint Genome Institute"/>
            <person name="Looney B.P."/>
            <person name="Miyauchi S."/>
            <person name="Morin E."/>
            <person name="Drula E."/>
            <person name="Courty P.E."/>
            <person name="Chicoki N."/>
            <person name="Fauchery L."/>
            <person name="Kohler A."/>
            <person name="Kuo A."/>
            <person name="LaButti K."/>
            <person name="Pangilinan J."/>
            <person name="Lipzen A."/>
            <person name="Riley R."/>
            <person name="Andreopoulos W."/>
            <person name="He G."/>
            <person name="Johnson J."/>
            <person name="Barry K.W."/>
            <person name="Grigoriev I.V."/>
            <person name="Nagy L."/>
            <person name="Hibbett D."/>
            <person name="Henrissat B."/>
            <person name="Matheny P.B."/>
            <person name="Labbe J."/>
            <person name="Martin A.F."/>
        </authorList>
    </citation>
    <scope>NUCLEOTIDE SEQUENCE</scope>
    <source>
        <strain evidence="1">BPL698</strain>
    </source>
</reference>
<sequence length="202" mass="21665">MRDYHHGFLPALITPVLLLGFMPSPKPRAAVPVKRHAETPAEQRSPGPNIVKPASQIASLALATAKKPIPQSTSPAPEASPLKPPSHEPPESGVIDLTQPTPELAPASPTQPPLMEARAQCAQEVSYFFENLRMYTQILPTSVCTVSQVLYEKVPERHASSSKALGPTYTNLQPIKLPGGTILPARSTGRLLGQDGEDFVTV</sequence>
<proteinExistence type="predicted"/>
<name>A0ACC0TRI1_9AGAM</name>
<evidence type="ECO:0000313" key="1">
    <source>
        <dbReference type="EMBL" id="KAI9432641.1"/>
    </source>
</evidence>
<gene>
    <name evidence="1" type="ORF">F5148DRAFT_1380554</name>
</gene>
<comment type="caution">
    <text evidence="1">The sequence shown here is derived from an EMBL/GenBank/DDBJ whole genome shotgun (WGS) entry which is preliminary data.</text>
</comment>
<protein>
    <submittedName>
        <fullName evidence="1">Uncharacterized protein</fullName>
    </submittedName>
</protein>
<dbReference type="EMBL" id="JAGFNK010001304">
    <property type="protein sequence ID" value="KAI9432641.1"/>
    <property type="molecule type" value="Genomic_DNA"/>
</dbReference>
<accession>A0ACC0TRI1</accession>
<evidence type="ECO:0000313" key="2">
    <source>
        <dbReference type="Proteomes" id="UP001207468"/>
    </source>
</evidence>